<dbReference type="PRINTS" id="PR00081">
    <property type="entry name" value="GDHRDH"/>
</dbReference>
<dbReference type="PANTHER" id="PTHR43477">
    <property type="entry name" value="DIHYDROANTICAPSIN 7-DEHYDROGENASE"/>
    <property type="match status" value="1"/>
</dbReference>
<keyword evidence="4" id="KW-1185">Reference proteome</keyword>
<evidence type="ECO:0000313" key="3">
    <source>
        <dbReference type="EMBL" id="TQN67180.1"/>
    </source>
</evidence>
<name>A0A5Q4BJP2_9PEZI</name>
<keyword evidence="2" id="KW-0560">Oxidoreductase</keyword>
<protein>
    <submittedName>
        <fullName evidence="3">3-oxoacyl-[acyl-carrier-protein] reductase FabG</fullName>
    </submittedName>
</protein>
<accession>A0A5Q4BJP2</accession>
<gene>
    <name evidence="3" type="primary">FabG-9</name>
    <name evidence="3" type="ORF">CSHISOI_08268</name>
</gene>
<reference evidence="3 4" key="1">
    <citation type="journal article" date="2019" name="Sci. Rep.">
        <title>Colletotrichum shisoi sp. nov., an anthracnose pathogen of Perilla frutescens in Japan: molecular phylogenetic, morphological and genomic evidence.</title>
        <authorList>
            <person name="Gan P."/>
            <person name="Tsushima A."/>
            <person name="Hiroyama R."/>
            <person name="Narusaka M."/>
            <person name="Takano Y."/>
            <person name="Narusaka Y."/>
            <person name="Kawaradani M."/>
            <person name="Damm U."/>
            <person name="Shirasu K."/>
        </authorList>
    </citation>
    <scope>NUCLEOTIDE SEQUENCE [LARGE SCALE GENOMIC DNA]</scope>
    <source>
        <strain evidence="3 4">PG-2018a</strain>
    </source>
</reference>
<dbReference type="OrthoDB" id="5840532at2759"/>
<proteinExistence type="inferred from homology"/>
<comment type="similarity">
    <text evidence="1">Belongs to the short-chain dehydrogenases/reductases (SDR) family.</text>
</comment>
<dbReference type="PANTHER" id="PTHR43477:SF1">
    <property type="entry name" value="DIHYDROANTICAPSIN 7-DEHYDROGENASE"/>
    <property type="match status" value="1"/>
</dbReference>
<sequence length="286" mass="29161">MTLDALPVLVVIGGGGIGLATAHRLGAGRHVFLASRSPSTLSAGAESLRNAGHKVTTQQVDVSSYESVAAVAKAAASLGGALETVVLTSAFSPSMGSTGALLAVDLLGTANVIEAFGREVEMAPGSSLTCVASMVHHNSPPLSPDLEKHLATAPPSKLLENTELRDLVGGDDGPSGVAYFIAKKANSLRAQAAAVSKEYAGRGVRVNCVSPGMTQTNMLAAETKGASGELIRKMMKEHPLKRAGTPEEIADAVAFVAGCGYVNGTDLLVDGGWTAKKRWGGEMGAN</sequence>
<evidence type="ECO:0000256" key="1">
    <source>
        <dbReference type="ARBA" id="ARBA00006484"/>
    </source>
</evidence>
<evidence type="ECO:0000313" key="4">
    <source>
        <dbReference type="Proteomes" id="UP000326340"/>
    </source>
</evidence>
<dbReference type="InterPro" id="IPR051122">
    <property type="entry name" value="SDR_DHRS6-like"/>
</dbReference>
<dbReference type="InterPro" id="IPR002347">
    <property type="entry name" value="SDR_fam"/>
</dbReference>
<comment type="caution">
    <text evidence="3">The sequence shown here is derived from an EMBL/GenBank/DDBJ whole genome shotgun (WGS) entry which is preliminary data.</text>
</comment>
<dbReference type="InterPro" id="IPR036291">
    <property type="entry name" value="NAD(P)-bd_dom_sf"/>
</dbReference>
<evidence type="ECO:0000256" key="2">
    <source>
        <dbReference type="ARBA" id="ARBA00023002"/>
    </source>
</evidence>
<dbReference type="Pfam" id="PF00106">
    <property type="entry name" value="adh_short"/>
    <property type="match status" value="1"/>
</dbReference>
<dbReference type="SUPFAM" id="SSF51735">
    <property type="entry name" value="NAD(P)-binding Rossmann-fold domains"/>
    <property type="match status" value="1"/>
</dbReference>
<dbReference type="Gene3D" id="3.40.50.720">
    <property type="entry name" value="NAD(P)-binding Rossmann-like Domain"/>
    <property type="match status" value="1"/>
</dbReference>
<dbReference type="EMBL" id="PUHP01000986">
    <property type="protein sequence ID" value="TQN67180.1"/>
    <property type="molecule type" value="Genomic_DNA"/>
</dbReference>
<dbReference type="Proteomes" id="UP000326340">
    <property type="component" value="Unassembled WGS sequence"/>
</dbReference>
<organism evidence="3 4">
    <name type="scientific">Colletotrichum shisoi</name>
    <dbReference type="NCBI Taxonomy" id="2078593"/>
    <lineage>
        <taxon>Eukaryota</taxon>
        <taxon>Fungi</taxon>
        <taxon>Dikarya</taxon>
        <taxon>Ascomycota</taxon>
        <taxon>Pezizomycotina</taxon>
        <taxon>Sordariomycetes</taxon>
        <taxon>Hypocreomycetidae</taxon>
        <taxon>Glomerellales</taxon>
        <taxon>Glomerellaceae</taxon>
        <taxon>Colletotrichum</taxon>
        <taxon>Colletotrichum destructivum species complex</taxon>
    </lineage>
</organism>
<dbReference type="Pfam" id="PF13561">
    <property type="entry name" value="adh_short_C2"/>
    <property type="match status" value="1"/>
</dbReference>
<dbReference type="CDD" id="cd05233">
    <property type="entry name" value="SDR_c"/>
    <property type="match status" value="1"/>
</dbReference>
<dbReference type="GO" id="GO:0016491">
    <property type="term" value="F:oxidoreductase activity"/>
    <property type="evidence" value="ECO:0007669"/>
    <property type="project" value="UniProtKB-KW"/>
</dbReference>
<dbReference type="AlphaFoldDB" id="A0A5Q4BJP2"/>